<feature type="region of interest" description="Disordered" evidence="1">
    <location>
        <begin position="1"/>
        <end position="94"/>
    </location>
</feature>
<accession>A0A6V7HLR5</accession>
<keyword evidence="3" id="KW-1185">Reference proteome</keyword>
<comment type="caution">
    <text evidence="2">The sequence shown here is derived from an EMBL/GenBank/DDBJ whole genome shotgun (WGS) entry which is preliminary data.</text>
</comment>
<feature type="compositionally biased region" description="Basic and acidic residues" evidence="1">
    <location>
        <begin position="27"/>
        <end position="41"/>
    </location>
</feature>
<dbReference type="EMBL" id="CAJDYZ010012830">
    <property type="protein sequence ID" value="CAD1480814.1"/>
    <property type="molecule type" value="Genomic_DNA"/>
</dbReference>
<evidence type="ECO:0000313" key="3">
    <source>
        <dbReference type="Proteomes" id="UP000752696"/>
    </source>
</evidence>
<proteinExistence type="predicted"/>
<dbReference type="Proteomes" id="UP000752696">
    <property type="component" value="Unassembled WGS sequence"/>
</dbReference>
<sequence length="94" mass="10678">MEPGANTLSRVQPEPPTNSHVYTARGDGGEGGRKCDRKYDAEGDEIWNRAGAGLRSHRRREPMINGNIRRYNAPSHRKPVKYDSRPITRVQKHV</sequence>
<feature type="compositionally biased region" description="Polar residues" evidence="1">
    <location>
        <begin position="1"/>
        <end position="10"/>
    </location>
</feature>
<protein>
    <submittedName>
        <fullName evidence="2">Uncharacterized protein</fullName>
    </submittedName>
</protein>
<dbReference type="AlphaFoldDB" id="A0A6V7HLR5"/>
<evidence type="ECO:0000256" key="1">
    <source>
        <dbReference type="SAM" id="MobiDB-lite"/>
    </source>
</evidence>
<gene>
    <name evidence="2" type="ORF">MHI_LOCUS966169</name>
</gene>
<organism evidence="2 3">
    <name type="scientific">Heterotrigona itama</name>
    <dbReference type="NCBI Taxonomy" id="395501"/>
    <lineage>
        <taxon>Eukaryota</taxon>
        <taxon>Metazoa</taxon>
        <taxon>Ecdysozoa</taxon>
        <taxon>Arthropoda</taxon>
        <taxon>Hexapoda</taxon>
        <taxon>Insecta</taxon>
        <taxon>Pterygota</taxon>
        <taxon>Neoptera</taxon>
        <taxon>Endopterygota</taxon>
        <taxon>Hymenoptera</taxon>
        <taxon>Apocrita</taxon>
        <taxon>Aculeata</taxon>
        <taxon>Apoidea</taxon>
        <taxon>Anthophila</taxon>
        <taxon>Apidae</taxon>
        <taxon>Heterotrigona</taxon>
    </lineage>
</organism>
<name>A0A6V7HLR5_9HYME</name>
<evidence type="ECO:0000313" key="2">
    <source>
        <dbReference type="EMBL" id="CAD1480814.1"/>
    </source>
</evidence>
<reference evidence="2" key="1">
    <citation type="submission" date="2020-07" db="EMBL/GenBank/DDBJ databases">
        <authorList>
            <person name="Nazaruddin N."/>
        </authorList>
    </citation>
    <scope>NUCLEOTIDE SEQUENCE</scope>
</reference>